<keyword evidence="4" id="KW-1185">Reference proteome</keyword>
<feature type="region of interest" description="Disordered" evidence="2">
    <location>
        <begin position="125"/>
        <end position="147"/>
    </location>
</feature>
<keyword evidence="1" id="KW-0175">Coiled coil</keyword>
<dbReference type="GO" id="GO:0005200">
    <property type="term" value="F:structural constituent of cytoskeleton"/>
    <property type="evidence" value="ECO:0007669"/>
    <property type="project" value="TreeGrafter"/>
</dbReference>
<feature type="region of interest" description="Disordered" evidence="2">
    <location>
        <begin position="249"/>
        <end position="335"/>
    </location>
</feature>
<protein>
    <submittedName>
        <fullName evidence="3">Uncharacterized protein</fullName>
    </submittedName>
</protein>
<evidence type="ECO:0000256" key="2">
    <source>
        <dbReference type="SAM" id="MobiDB-lite"/>
    </source>
</evidence>
<dbReference type="Gene3D" id="1.20.5.170">
    <property type="match status" value="1"/>
</dbReference>
<dbReference type="PANTHER" id="PTHR47357:SF1">
    <property type="entry name" value="SPINDLE POLE BODY COMPONENT 110"/>
    <property type="match status" value="1"/>
</dbReference>
<dbReference type="AlphaFoldDB" id="A0AAN0J158"/>
<dbReference type="Proteomes" id="UP000007879">
    <property type="component" value="Unassembled WGS sequence"/>
</dbReference>
<organism evidence="3 4">
    <name type="scientific">Amphimedon queenslandica</name>
    <name type="common">Sponge</name>
    <dbReference type="NCBI Taxonomy" id="400682"/>
    <lineage>
        <taxon>Eukaryota</taxon>
        <taxon>Metazoa</taxon>
        <taxon>Porifera</taxon>
        <taxon>Demospongiae</taxon>
        <taxon>Heteroscleromorpha</taxon>
        <taxon>Haplosclerida</taxon>
        <taxon>Niphatidae</taxon>
        <taxon>Amphimedon</taxon>
    </lineage>
</organism>
<feature type="coiled-coil region" evidence="1">
    <location>
        <begin position="15"/>
        <end position="70"/>
    </location>
</feature>
<evidence type="ECO:0000313" key="4">
    <source>
        <dbReference type="Proteomes" id="UP000007879"/>
    </source>
</evidence>
<dbReference type="EnsemblMetazoa" id="XM_019995166.1">
    <property type="protein sequence ID" value="XP_019850725.1"/>
    <property type="gene ID" value="LOC105312356"/>
</dbReference>
<feature type="compositionally biased region" description="Basic and acidic residues" evidence="2">
    <location>
        <begin position="249"/>
        <end position="278"/>
    </location>
</feature>
<feature type="coiled-coil region" evidence="1">
    <location>
        <begin position="154"/>
        <end position="181"/>
    </location>
</feature>
<dbReference type="PANTHER" id="PTHR47357">
    <property type="entry name" value="COP1-INTERACTIVE PROTEIN 1"/>
    <property type="match status" value="1"/>
</dbReference>
<name>A0AAN0J158_AMPQE</name>
<reference evidence="4" key="1">
    <citation type="journal article" date="2010" name="Nature">
        <title>The Amphimedon queenslandica genome and the evolution of animal complexity.</title>
        <authorList>
            <person name="Srivastava M."/>
            <person name="Simakov O."/>
            <person name="Chapman J."/>
            <person name="Fahey B."/>
            <person name="Gauthier M.E."/>
            <person name="Mitros T."/>
            <person name="Richards G.S."/>
            <person name="Conaco C."/>
            <person name="Dacre M."/>
            <person name="Hellsten U."/>
            <person name="Larroux C."/>
            <person name="Putnam N.H."/>
            <person name="Stanke M."/>
            <person name="Adamska M."/>
            <person name="Darling A."/>
            <person name="Degnan S.M."/>
            <person name="Oakley T.H."/>
            <person name="Plachetzki D.C."/>
            <person name="Zhai Y."/>
            <person name="Adamski M."/>
            <person name="Calcino A."/>
            <person name="Cummins S.F."/>
            <person name="Goodstein D.M."/>
            <person name="Harris C."/>
            <person name="Jackson D.J."/>
            <person name="Leys S.P."/>
            <person name="Shu S."/>
            <person name="Woodcroft B.J."/>
            <person name="Vervoort M."/>
            <person name="Kosik K.S."/>
            <person name="Manning G."/>
            <person name="Degnan B.M."/>
            <person name="Rokhsar D.S."/>
        </authorList>
    </citation>
    <scope>NUCLEOTIDE SEQUENCE [LARGE SCALE GENOMIC DNA]</scope>
</reference>
<evidence type="ECO:0000256" key="1">
    <source>
        <dbReference type="SAM" id="Coils"/>
    </source>
</evidence>
<dbReference type="GO" id="GO:0005856">
    <property type="term" value="C:cytoskeleton"/>
    <property type="evidence" value="ECO:0007669"/>
    <property type="project" value="TreeGrafter"/>
</dbReference>
<evidence type="ECO:0000313" key="3">
    <source>
        <dbReference type="EnsemblMetazoa" id="XP_019850725.1"/>
    </source>
</evidence>
<feature type="compositionally biased region" description="Basic and acidic residues" evidence="2">
    <location>
        <begin position="326"/>
        <end position="335"/>
    </location>
</feature>
<reference evidence="3" key="2">
    <citation type="submission" date="2024-06" db="UniProtKB">
        <authorList>
            <consortium name="EnsemblMetazoa"/>
        </authorList>
    </citation>
    <scope>IDENTIFICATION</scope>
</reference>
<sequence>MAKQPGLAGRHDADINELRYQLEDKDSEITRLKSTLSSTNNELEHTRKQLMDKKAQYNMMEENMTDLKADVGKWKSLANRKGSTGGGGSDYDPNMINQLERTIENLQTELAHTKKRLYDTEMALQREKEENSRRERRPSGPVAMPSTDHYRVQIKHAQDENSRLTDQLLDLRDEMESLRVTNSELNYKLQEGGGRGGHYSSAAGINDEQIHYLKKEIERLARENQSLSDTNMAIHQQAVIYEDDFKRERQEREEANSRFKKAQEEIQQLRRNLDEARRGRGSFGGEEYPDEPLNQSQYSQSHAPYHRTSESERTPNRGYTGYKSPQQDEHGRDYY</sequence>
<gene>
    <name evidence="3" type="primary">105312356</name>
</gene>
<dbReference type="Gene3D" id="1.20.5.990">
    <property type="entry name" value="Nemo cc2-lz domain - 1d5 darpin complex"/>
    <property type="match status" value="1"/>
</dbReference>
<accession>A0AAN0J158</accession>
<proteinExistence type="predicted"/>
<feature type="compositionally biased region" description="Polar residues" evidence="2">
    <location>
        <begin position="293"/>
        <end position="302"/>
    </location>
</feature>